<comment type="catalytic activity">
    <reaction evidence="12">
        <text>chloride(in) = chloride(out)</text>
        <dbReference type="Rhea" id="RHEA:29823"/>
        <dbReference type="ChEBI" id="CHEBI:17996"/>
    </reaction>
    <physiologicalReaction direction="left-to-right" evidence="12">
        <dbReference type="Rhea" id="RHEA:29824"/>
    </physiologicalReaction>
</comment>
<evidence type="ECO:0000256" key="6">
    <source>
        <dbReference type="ARBA" id="ARBA00022989"/>
    </source>
</evidence>
<evidence type="ECO:0000256" key="7">
    <source>
        <dbReference type="ARBA" id="ARBA00023065"/>
    </source>
</evidence>
<feature type="transmembrane region" description="Helical" evidence="16">
    <location>
        <begin position="419"/>
        <end position="436"/>
    </location>
</feature>
<keyword evidence="11 16" id="KW-0407">Ion channel</keyword>
<keyword evidence="8 16" id="KW-0472">Membrane</keyword>
<dbReference type="GO" id="GO:0005230">
    <property type="term" value="F:extracellular ligand-gated monoatomic ion channel activity"/>
    <property type="evidence" value="ECO:0007669"/>
    <property type="project" value="InterPro"/>
</dbReference>
<evidence type="ECO:0000313" key="21">
    <source>
        <dbReference type="Proteomes" id="UP001152888"/>
    </source>
</evidence>
<feature type="region of interest" description="Disordered" evidence="17">
    <location>
        <begin position="76"/>
        <end position="155"/>
    </location>
</feature>
<evidence type="ECO:0000256" key="9">
    <source>
        <dbReference type="ARBA" id="ARBA00023180"/>
    </source>
</evidence>
<evidence type="ECO:0000256" key="12">
    <source>
        <dbReference type="ARBA" id="ARBA00051122"/>
    </source>
</evidence>
<dbReference type="InterPro" id="IPR036719">
    <property type="entry name" value="Neuro-gated_channel_TM_sf"/>
</dbReference>
<dbReference type="PANTHER" id="PTHR18945">
    <property type="entry name" value="NEUROTRANSMITTER GATED ION CHANNEL"/>
    <property type="match status" value="1"/>
</dbReference>
<dbReference type="CDD" id="cd19049">
    <property type="entry name" value="LGIC_TM_anion"/>
    <property type="match status" value="1"/>
</dbReference>
<dbReference type="InterPro" id="IPR006028">
    <property type="entry name" value="GABAA/Glycine_rcpt"/>
</dbReference>
<dbReference type="SUPFAM" id="SSF63712">
    <property type="entry name" value="Nicotinic receptor ligand binding domain-like"/>
    <property type="match status" value="1"/>
</dbReference>
<evidence type="ECO:0000256" key="13">
    <source>
        <dbReference type="ARBA" id="ARBA00061606"/>
    </source>
</evidence>
<dbReference type="InterPro" id="IPR006029">
    <property type="entry name" value="Neurotrans-gated_channel_TM"/>
</dbReference>
<dbReference type="GO" id="GO:0005254">
    <property type="term" value="F:chloride channel activity"/>
    <property type="evidence" value="ECO:0007669"/>
    <property type="project" value="UniProtKB-ARBA"/>
</dbReference>
<comment type="subcellular location">
    <subcellularLocation>
        <location evidence="1">Cell membrane</location>
        <topology evidence="1">Multi-pass membrane protein</topology>
    </subcellularLocation>
</comment>
<feature type="signal peptide" evidence="16">
    <location>
        <begin position="1"/>
        <end position="18"/>
    </location>
</feature>
<feature type="domain" description="Neurotransmitter-gated ion-channel ligand-binding" evidence="18">
    <location>
        <begin position="177"/>
        <end position="385"/>
    </location>
</feature>
<feature type="domain" description="Neurotransmitter-gated ion-channel transmembrane" evidence="19">
    <location>
        <begin position="395"/>
        <end position="611"/>
    </location>
</feature>
<dbReference type="Pfam" id="PF02931">
    <property type="entry name" value="Neur_chan_LBD"/>
    <property type="match status" value="1"/>
</dbReference>
<keyword evidence="2 16" id="KW-0813">Transport</keyword>
<keyword evidence="4 16" id="KW-0812">Transmembrane</keyword>
<dbReference type="InterPro" id="IPR038050">
    <property type="entry name" value="Neuro_actylchol_rec"/>
</dbReference>
<organism evidence="20 21">
    <name type="scientific">Acanthoscelides obtectus</name>
    <name type="common">Bean weevil</name>
    <name type="synonym">Bruchus obtectus</name>
    <dbReference type="NCBI Taxonomy" id="200917"/>
    <lineage>
        <taxon>Eukaryota</taxon>
        <taxon>Metazoa</taxon>
        <taxon>Ecdysozoa</taxon>
        <taxon>Arthropoda</taxon>
        <taxon>Hexapoda</taxon>
        <taxon>Insecta</taxon>
        <taxon>Pterygota</taxon>
        <taxon>Neoptera</taxon>
        <taxon>Endopterygota</taxon>
        <taxon>Coleoptera</taxon>
        <taxon>Polyphaga</taxon>
        <taxon>Cucujiformia</taxon>
        <taxon>Chrysomeloidea</taxon>
        <taxon>Chrysomelidae</taxon>
        <taxon>Bruchinae</taxon>
        <taxon>Bruchini</taxon>
        <taxon>Acanthoscelides</taxon>
    </lineage>
</organism>
<dbReference type="PRINTS" id="PR00253">
    <property type="entry name" value="GABAARECEPTR"/>
</dbReference>
<evidence type="ECO:0000256" key="16">
    <source>
        <dbReference type="RuleBase" id="RU000687"/>
    </source>
</evidence>
<dbReference type="InterPro" id="IPR036734">
    <property type="entry name" value="Neur_chan_lig-bd_sf"/>
</dbReference>
<evidence type="ECO:0000313" key="20">
    <source>
        <dbReference type="EMBL" id="CAH1956483.1"/>
    </source>
</evidence>
<dbReference type="PRINTS" id="PR00252">
    <property type="entry name" value="NRIONCHANNEL"/>
</dbReference>
<keyword evidence="6 16" id="KW-1133">Transmembrane helix</keyword>
<gene>
    <name evidence="20" type="ORF">ACAOBT_LOCUS1592</name>
</gene>
<dbReference type="GO" id="GO:0004888">
    <property type="term" value="F:transmembrane signaling receptor activity"/>
    <property type="evidence" value="ECO:0007669"/>
    <property type="project" value="InterPro"/>
</dbReference>
<evidence type="ECO:0000256" key="11">
    <source>
        <dbReference type="ARBA" id="ARBA00023303"/>
    </source>
</evidence>
<dbReference type="CDD" id="cd18987">
    <property type="entry name" value="LGIC_ECD_anion"/>
    <property type="match status" value="1"/>
</dbReference>
<dbReference type="SUPFAM" id="SSF90112">
    <property type="entry name" value="Neurotransmitter-gated ion-channel transmembrane pore"/>
    <property type="match status" value="1"/>
</dbReference>
<evidence type="ECO:0000259" key="18">
    <source>
        <dbReference type="Pfam" id="PF02931"/>
    </source>
</evidence>
<sequence>MFVKILLCCFLLIVLGGGLFVDGAPYSQIMTVPTSSPKEVLFTNIEKIPPDSSYPEITENLIPFSAGIELYASADKSTSSNTMSQKPITESPGSTESSVEPTINASVQRIADPNTNVTVSDAEITNPVEANSTTSSPPSTPKPKVRPDTHKEIDDKCPELDSIKDLDSLTQDDFTSLLTDSCRYDRLVKPITKEHLDVHLQIDLTHIESADHLQLKAHILIQLLYVDQRLNYSTISPKRGNILGEEILRNKIWVPHVVIQNERDTVLMGMNKKDVFVEISPAGEVTYSYRITTTFYCWMNLQKFPFDHQICEIRWVSWAYNISNLRLSWEGGKPFIVAPNLHLTEYVLEEKWCETSVVPPAFDRGGLGMSGNYSAAIFKFKLRREVGYYIMDYFLPSILLVCMSWVTFWLQADASAPRVTLGASTMLSFITLNGGLSKNLPKVSYIKASEIWFLGCVSFIFFSLAEFAFVNVIWRRRKKVELKKQNSKHILKGALTPSLARKQLRKAESSHSLYKTRSCSSLDRENAKNTQMNYLTVHGFPGMSVPKITTQSNDDLISNSSIATIPIPEDSVPPPAPTWTTMTPHEVAIWIDKKSRIVFPTAFLIFNMLYWSFVYAI</sequence>
<dbReference type="Proteomes" id="UP001152888">
    <property type="component" value="Unassembled WGS sequence"/>
</dbReference>
<evidence type="ECO:0000256" key="15">
    <source>
        <dbReference type="ARBA" id="ARBA00082029"/>
    </source>
</evidence>
<feature type="transmembrane region" description="Helical" evidence="16">
    <location>
        <begin position="597"/>
        <end position="616"/>
    </location>
</feature>
<dbReference type="OrthoDB" id="3176171at2759"/>
<reference evidence="20" key="1">
    <citation type="submission" date="2022-03" db="EMBL/GenBank/DDBJ databases">
        <authorList>
            <person name="Sayadi A."/>
        </authorList>
    </citation>
    <scope>NUCLEOTIDE SEQUENCE</scope>
</reference>
<dbReference type="GO" id="GO:0099095">
    <property type="term" value="F:ligand-gated monoatomic anion channel activity"/>
    <property type="evidence" value="ECO:0007669"/>
    <property type="project" value="UniProtKB-ARBA"/>
</dbReference>
<comment type="caution">
    <text evidence="20">The sequence shown here is derived from an EMBL/GenBank/DDBJ whole genome shotgun (WGS) entry which is preliminary data.</text>
</comment>
<dbReference type="InterPro" id="IPR006201">
    <property type="entry name" value="Neur_channel"/>
</dbReference>
<evidence type="ECO:0000256" key="8">
    <source>
        <dbReference type="ARBA" id="ARBA00023136"/>
    </source>
</evidence>
<comment type="similarity">
    <text evidence="13 16">Belongs to the ligand-gated ion channel (TC 1.A.9) family.</text>
</comment>
<dbReference type="Pfam" id="PF02932">
    <property type="entry name" value="Neur_chan_memb"/>
    <property type="match status" value="1"/>
</dbReference>
<evidence type="ECO:0000259" key="19">
    <source>
        <dbReference type="Pfam" id="PF02932"/>
    </source>
</evidence>
<protein>
    <recommendedName>
        <fullName evidence="14">pH-sensitive chloride channel 2</fullName>
    </recommendedName>
    <alternativeName>
        <fullName evidence="15">Ligand-gated chloride channel protein hodor</fullName>
    </alternativeName>
</protein>
<evidence type="ECO:0000256" key="10">
    <source>
        <dbReference type="ARBA" id="ARBA00023286"/>
    </source>
</evidence>
<evidence type="ECO:0000256" key="1">
    <source>
        <dbReference type="ARBA" id="ARBA00004651"/>
    </source>
</evidence>
<feature type="compositionally biased region" description="Polar residues" evidence="17">
    <location>
        <begin position="76"/>
        <end position="119"/>
    </location>
</feature>
<evidence type="ECO:0000256" key="14">
    <source>
        <dbReference type="ARBA" id="ARBA00073427"/>
    </source>
</evidence>
<dbReference type="AlphaFoldDB" id="A0A9P0NX97"/>
<dbReference type="InterPro" id="IPR006202">
    <property type="entry name" value="Neur_chan_lig-bd"/>
</dbReference>
<feature type="compositionally biased region" description="Basic and acidic residues" evidence="17">
    <location>
        <begin position="145"/>
        <end position="155"/>
    </location>
</feature>
<keyword evidence="21" id="KW-1185">Reference proteome</keyword>
<feature type="transmembrane region" description="Helical" evidence="16">
    <location>
        <begin position="393"/>
        <end position="412"/>
    </location>
</feature>
<feature type="transmembrane region" description="Helical" evidence="16">
    <location>
        <begin position="451"/>
        <end position="474"/>
    </location>
</feature>
<accession>A0A9P0NX97</accession>
<dbReference type="PROSITE" id="PS00236">
    <property type="entry name" value="NEUROTR_ION_CHANNEL"/>
    <property type="match status" value="1"/>
</dbReference>
<dbReference type="Gene3D" id="2.70.170.10">
    <property type="entry name" value="Neurotransmitter-gated ion-channel ligand-binding domain"/>
    <property type="match status" value="1"/>
</dbReference>
<evidence type="ECO:0000256" key="5">
    <source>
        <dbReference type="ARBA" id="ARBA00022729"/>
    </source>
</evidence>
<evidence type="ECO:0000256" key="3">
    <source>
        <dbReference type="ARBA" id="ARBA00022475"/>
    </source>
</evidence>
<keyword evidence="9" id="KW-0325">Glycoprotein</keyword>
<keyword evidence="7 16" id="KW-0406">Ion transport</keyword>
<keyword evidence="5 16" id="KW-0732">Signal</keyword>
<evidence type="ECO:0000256" key="2">
    <source>
        <dbReference type="ARBA" id="ARBA00022448"/>
    </source>
</evidence>
<name>A0A9P0NX97_ACAOB</name>
<keyword evidence="10" id="KW-1071">Ligand-gated ion channel</keyword>
<evidence type="ECO:0000256" key="4">
    <source>
        <dbReference type="ARBA" id="ARBA00022692"/>
    </source>
</evidence>
<feature type="chain" id="PRO_5040539304" description="pH-sensitive chloride channel 2" evidence="16">
    <location>
        <begin position="19"/>
        <end position="617"/>
    </location>
</feature>
<keyword evidence="3" id="KW-1003">Cell membrane</keyword>
<dbReference type="GO" id="GO:0005886">
    <property type="term" value="C:plasma membrane"/>
    <property type="evidence" value="ECO:0007669"/>
    <property type="project" value="UniProtKB-SubCell"/>
</dbReference>
<dbReference type="InterPro" id="IPR018000">
    <property type="entry name" value="Neurotransmitter_ion_chnl_CS"/>
</dbReference>
<dbReference type="Gene3D" id="1.20.58.390">
    <property type="entry name" value="Neurotransmitter-gated ion-channel transmembrane domain"/>
    <property type="match status" value="1"/>
</dbReference>
<dbReference type="EMBL" id="CAKOFQ010006666">
    <property type="protein sequence ID" value="CAH1956483.1"/>
    <property type="molecule type" value="Genomic_DNA"/>
</dbReference>
<evidence type="ECO:0000256" key="17">
    <source>
        <dbReference type="SAM" id="MobiDB-lite"/>
    </source>
</evidence>
<dbReference type="FunFam" id="2.70.170.10:FF:000042">
    <property type="entry name" value="Blast:Glycine receptor subunit alpha-3"/>
    <property type="match status" value="1"/>
</dbReference>
<proteinExistence type="inferred from homology"/>